<evidence type="ECO:0000313" key="2">
    <source>
        <dbReference type="EMBL" id="GFO35076.1"/>
    </source>
</evidence>
<proteinExistence type="predicted"/>
<name>A0AAV4CT85_9GAST</name>
<dbReference type="AlphaFoldDB" id="A0AAV4CT85"/>
<comment type="caution">
    <text evidence="2">The sequence shown here is derived from an EMBL/GenBank/DDBJ whole genome shotgun (WGS) entry which is preliminary data.</text>
</comment>
<feature type="region of interest" description="Disordered" evidence="1">
    <location>
        <begin position="54"/>
        <end position="106"/>
    </location>
</feature>
<evidence type="ECO:0000313" key="3">
    <source>
        <dbReference type="Proteomes" id="UP000735302"/>
    </source>
</evidence>
<gene>
    <name evidence="2" type="ORF">PoB_006158100</name>
</gene>
<protein>
    <submittedName>
        <fullName evidence="2">Uncharacterized protein</fullName>
    </submittedName>
</protein>
<evidence type="ECO:0000256" key="1">
    <source>
        <dbReference type="SAM" id="MobiDB-lite"/>
    </source>
</evidence>
<keyword evidence="3" id="KW-1185">Reference proteome</keyword>
<sequence length="135" mass="14352">MPSLTGSKQSDSEIRPLIGTGVLLCSHGPIKCQFTQKFEVNLVWFLYIASPQQGDLRLSGPPSGQGAGGGARTRDRRVSADLRADSLANMPPTPPKTCNNCNASNDNSNDDAIPVRHLDELAKTAISCDASLQTT</sequence>
<feature type="compositionally biased region" description="Basic and acidic residues" evidence="1">
    <location>
        <begin position="72"/>
        <end position="84"/>
    </location>
</feature>
<dbReference type="EMBL" id="BLXT01006951">
    <property type="protein sequence ID" value="GFO35076.1"/>
    <property type="molecule type" value="Genomic_DNA"/>
</dbReference>
<dbReference type="Proteomes" id="UP000735302">
    <property type="component" value="Unassembled WGS sequence"/>
</dbReference>
<feature type="compositionally biased region" description="Low complexity" evidence="1">
    <location>
        <begin position="96"/>
        <end position="106"/>
    </location>
</feature>
<accession>A0AAV4CT85</accession>
<reference evidence="2 3" key="1">
    <citation type="journal article" date="2021" name="Elife">
        <title>Chloroplast acquisition without the gene transfer in kleptoplastic sea slugs, Plakobranchus ocellatus.</title>
        <authorList>
            <person name="Maeda T."/>
            <person name="Takahashi S."/>
            <person name="Yoshida T."/>
            <person name="Shimamura S."/>
            <person name="Takaki Y."/>
            <person name="Nagai Y."/>
            <person name="Toyoda A."/>
            <person name="Suzuki Y."/>
            <person name="Arimoto A."/>
            <person name="Ishii H."/>
            <person name="Satoh N."/>
            <person name="Nishiyama T."/>
            <person name="Hasebe M."/>
            <person name="Maruyama T."/>
            <person name="Minagawa J."/>
            <person name="Obokata J."/>
            <person name="Shigenobu S."/>
        </authorList>
    </citation>
    <scope>NUCLEOTIDE SEQUENCE [LARGE SCALE GENOMIC DNA]</scope>
</reference>
<organism evidence="2 3">
    <name type="scientific">Plakobranchus ocellatus</name>
    <dbReference type="NCBI Taxonomy" id="259542"/>
    <lineage>
        <taxon>Eukaryota</taxon>
        <taxon>Metazoa</taxon>
        <taxon>Spiralia</taxon>
        <taxon>Lophotrochozoa</taxon>
        <taxon>Mollusca</taxon>
        <taxon>Gastropoda</taxon>
        <taxon>Heterobranchia</taxon>
        <taxon>Euthyneura</taxon>
        <taxon>Panpulmonata</taxon>
        <taxon>Sacoglossa</taxon>
        <taxon>Placobranchoidea</taxon>
        <taxon>Plakobranchidae</taxon>
        <taxon>Plakobranchus</taxon>
    </lineage>
</organism>